<dbReference type="PANTHER" id="PTHR43531:SF7">
    <property type="entry name" value="AEROTAXIS RECEPTOR"/>
    <property type="match status" value="1"/>
</dbReference>
<dbReference type="PANTHER" id="PTHR43531">
    <property type="entry name" value="PROTEIN ICFG"/>
    <property type="match status" value="1"/>
</dbReference>
<dbReference type="Pfam" id="PF00672">
    <property type="entry name" value="HAMP"/>
    <property type="match status" value="1"/>
</dbReference>
<evidence type="ECO:0000256" key="1">
    <source>
        <dbReference type="ARBA" id="ARBA00004429"/>
    </source>
</evidence>
<dbReference type="SMART" id="SM00283">
    <property type="entry name" value="MA"/>
    <property type="match status" value="1"/>
</dbReference>
<evidence type="ECO:0000256" key="9">
    <source>
        <dbReference type="ARBA" id="ARBA00029447"/>
    </source>
</evidence>
<keyword evidence="2" id="KW-1003">Cell membrane</keyword>
<comment type="similarity">
    <text evidence="9">Belongs to the methyl-accepting chemotaxis (MCP) protein family.</text>
</comment>
<keyword evidence="4" id="KW-0145">Chemotaxis</keyword>
<evidence type="ECO:0000256" key="5">
    <source>
        <dbReference type="ARBA" id="ARBA00022519"/>
    </source>
</evidence>
<comment type="subcellular location">
    <subcellularLocation>
        <location evidence="1">Cell inner membrane</location>
        <topology evidence="1">Multi-pass membrane protein</topology>
    </subcellularLocation>
</comment>
<proteinExistence type="inferred from homology"/>
<dbReference type="STRING" id="76731.RD2015_514"/>
<dbReference type="PROSITE" id="PS50111">
    <property type="entry name" value="CHEMOTAXIS_TRANSDUC_2"/>
    <property type="match status" value="1"/>
</dbReference>
<evidence type="ECO:0000256" key="8">
    <source>
        <dbReference type="ARBA" id="ARBA00023136"/>
    </source>
</evidence>
<dbReference type="InterPro" id="IPR051310">
    <property type="entry name" value="MCP_chemotaxis"/>
</dbReference>
<dbReference type="InterPro" id="IPR013655">
    <property type="entry name" value="PAS_fold_3"/>
</dbReference>
<dbReference type="OrthoDB" id="9806477at2"/>
<dbReference type="Pfam" id="PF00015">
    <property type="entry name" value="MCPsignal"/>
    <property type="match status" value="1"/>
</dbReference>
<dbReference type="InterPro" id="IPR000014">
    <property type="entry name" value="PAS"/>
</dbReference>
<dbReference type="GO" id="GO:0007165">
    <property type="term" value="P:signal transduction"/>
    <property type="evidence" value="ECO:0007669"/>
    <property type="project" value="InterPro"/>
</dbReference>
<dbReference type="FunFam" id="1.10.287.950:FF:000001">
    <property type="entry name" value="Methyl-accepting chemotaxis sensory transducer"/>
    <property type="match status" value="1"/>
</dbReference>
<dbReference type="CDD" id="cd06225">
    <property type="entry name" value="HAMP"/>
    <property type="match status" value="1"/>
</dbReference>
<keyword evidence="6" id="KW-0812">Transmembrane</keyword>
<protein>
    <submittedName>
        <fullName evidence="10">Aerotaxis receptor</fullName>
    </submittedName>
</protein>
<dbReference type="GO" id="GO:0004888">
    <property type="term" value="F:transmembrane signaling receptor activity"/>
    <property type="evidence" value="ECO:0007669"/>
    <property type="project" value="TreeGrafter"/>
</dbReference>
<organism evidence="10 11">
    <name type="scientific">Roseateles depolymerans</name>
    <dbReference type="NCBI Taxonomy" id="76731"/>
    <lineage>
        <taxon>Bacteria</taxon>
        <taxon>Pseudomonadati</taxon>
        <taxon>Pseudomonadota</taxon>
        <taxon>Betaproteobacteria</taxon>
        <taxon>Burkholderiales</taxon>
        <taxon>Sphaerotilaceae</taxon>
        <taxon>Roseateles</taxon>
    </lineage>
</organism>
<keyword evidence="3" id="KW-0488">Methylation</keyword>
<reference evidence="10 11" key="1">
    <citation type="submission" date="2015-12" db="EMBL/GenBank/DDBJ databases">
        <title>Complete genome of Roseateles depolymerans KCTC 42856.</title>
        <authorList>
            <person name="Kim K.M."/>
        </authorList>
    </citation>
    <scope>NUCLEOTIDE SEQUENCE [LARGE SCALE GENOMIC DNA]</scope>
    <source>
        <strain evidence="10 11">KCTC 42856</strain>
    </source>
</reference>
<accession>A0A0U3LJG9</accession>
<dbReference type="GO" id="GO:0052131">
    <property type="term" value="P:positive aerotaxis"/>
    <property type="evidence" value="ECO:0007669"/>
    <property type="project" value="UniProtKB-ARBA"/>
</dbReference>
<keyword evidence="10" id="KW-0675">Receptor</keyword>
<dbReference type="SMART" id="SM00086">
    <property type="entry name" value="PAC"/>
    <property type="match status" value="1"/>
</dbReference>
<dbReference type="PROSITE" id="PS50112">
    <property type="entry name" value="PAS"/>
    <property type="match status" value="1"/>
</dbReference>
<dbReference type="InterPro" id="IPR035965">
    <property type="entry name" value="PAS-like_dom_sf"/>
</dbReference>
<dbReference type="Gene3D" id="3.30.450.20">
    <property type="entry name" value="PAS domain"/>
    <property type="match status" value="1"/>
</dbReference>
<evidence type="ECO:0000256" key="3">
    <source>
        <dbReference type="ARBA" id="ARBA00022481"/>
    </source>
</evidence>
<evidence type="ECO:0000256" key="2">
    <source>
        <dbReference type="ARBA" id="ARBA00022475"/>
    </source>
</evidence>
<dbReference type="Pfam" id="PF08447">
    <property type="entry name" value="PAS_3"/>
    <property type="match status" value="1"/>
</dbReference>
<dbReference type="GO" id="GO:0005886">
    <property type="term" value="C:plasma membrane"/>
    <property type="evidence" value="ECO:0007669"/>
    <property type="project" value="UniProtKB-SubCell"/>
</dbReference>
<keyword evidence="11" id="KW-1185">Reference proteome</keyword>
<evidence type="ECO:0000256" key="7">
    <source>
        <dbReference type="ARBA" id="ARBA00022989"/>
    </source>
</evidence>
<dbReference type="SUPFAM" id="SSF55785">
    <property type="entry name" value="PYP-like sensor domain (PAS domain)"/>
    <property type="match status" value="1"/>
</dbReference>
<dbReference type="EMBL" id="CP013729">
    <property type="protein sequence ID" value="ALV05015.1"/>
    <property type="molecule type" value="Genomic_DNA"/>
</dbReference>
<evidence type="ECO:0000256" key="6">
    <source>
        <dbReference type="ARBA" id="ARBA00022692"/>
    </source>
</evidence>
<name>A0A0U3LJG9_9BURK</name>
<dbReference type="RefSeq" id="WP_058933564.1">
    <property type="nucleotide sequence ID" value="NZ_CP013729.1"/>
</dbReference>
<dbReference type="CDD" id="cd11386">
    <property type="entry name" value="MCP_signal"/>
    <property type="match status" value="1"/>
</dbReference>
<dbReference type="PATRIC" id="fig|76731.3.peg.524"/>
<dbReference type="InterPro" id="IPR003660">
    <property type="entry name" value="HAMP_dom"/>
</dbReference>
<sequence>MRQNLPVTQQAYDIPDDSTLMSTTDTQSYIRYANDAFIEASGYSSEELAGQPHNMIRHPDMPPEAFRDMWATLQAGRSWTGLVKNRRKNGDHYWVRANATPILRNDRPIAFMSVRTKPSAEEVAGAEALYKDMREGKAQGVRFHEGVVLRSGLAGLGNWRKTLPVRWRLRLPMLVLLVLAVAAQLASASSLTASLGWTAALVLVGLAAMAFVEQQVIGPVQTLAEHARRVAGGDARDGVDFDRVDEIGMALRSVNQLGLMFRWVIDDIADQVVTVKSSSGHLVTGNNEISARTEQAAASLEQTAASMEQMSATVKSNADAAKQAEELAVQATAAAAQGGDVVREVNTTMEGITASSKRIGDIIGVIDGIAFQTNILALNAAVEAARAGEQGRGFAVVAGEVRSLAQRSAEAAREIKTLIGDSVERVEAGGRQVHEASRAMNDIVQQIQRVSGLISSIGHATREQASGIAQVSAAVSDLDKTTQQNAALVQQSAGASDSLEKQATQLVQAVSVFRLS</sequence>
<dbReference type="KEGG" id="rdp:RD2015_514"/>
<evidence type="ECO:0000313" key="10">
    <source>
        <dbReference type="EMBL" id="ALV05015.1"/>
    </source>
</evidence>
<keyword evidence="7" id="KW-1133">Transmembrane helix</keyword>
<dbReference type="FunFam" id="3.30.450.20:FF:000046">
    <property type="entry name" value="Aerotaxis sensor receptor"/>
    <property type="match status" value="1"/>
</dbReference>
<dbReference type="Proteomes" id="UP000060699">
    <property type="component" value="Chromosome"/>
</dbReference>
<keyword evidence="5" id="KW-0997">Cell inner membrane</keyword>
<gene>
    <name evidence="10" type="ORF">RD2015_514</name>
</gene>
<dbReference type="InterPro" id="IPR001610">
    <property type="entry name" value="PAC"/>
</dbReference>
<dbReference type="CDD" id="cd00130">
    <property type="entry name" value="PAS"/>
    <property type="match status" value="1"/>
</dbReference>
<dbReference type="InterPro" id="IPR004089">
    <property type="entry name" value="MCPsignal_dom"/>
</dbReference>
<evidence type="ECO:0000313" key="11">
    <source>
        <dbReference type="Proteomes" id="UP000060699"/>
    </source>
</evidence>
<keyword evidence="8" id="KW-0472">Membrane</keyword>
<dbReference type="AlphaFoldDB" id="A0A0U3LJG9"/>
<evidence type="ECO:0000256" key="4">
    <source>
        <dbReference type="ARBA" id="ARBA00022500"/>
    </source>
</evidence>
<dbReference type="Gene3D" id="1.10.287.950">
    <property type="entry name" value="Methyl-accepting chemotaxis protein"/>
    <property type="match status" value="1"/>
</dbReference>
<dbReference type="NCBIfam" id="TIGR00229">
    <property type="entry name" value="sensory_box"/>
    <property type="match status" value="1"/>
</dbReference>
<dbReference type="SUPFAM" id="SSF58104">
    <property type="entry name" value="Methyl-accepting chemotaxis protein (MCP) signaling domain"/>
    <property type="match status" value="1"/>
</dbReference>